<feature type="domain" description="Competence protein CoiA-like N-terminal" evidence="1">
    <location>
        <begin position="31"/>
        <end position="67"/>
    </location>
</feature>
<comment type="caution">
    <text evidence="2">The sequence shown here is derived from an EMBL/GenBank/DDBJ whole genome shotgun (WGS) entry which is preliminary data.</text>
</comment>
<organism evidence="2 3">
    <name type="scientific">Hazenella coriacea</name>
    <dbReference type="NCBI Taxonomy" id="1179467"/>
    <lineage>
        <taxon>Bacteria</taxon>
        <taxon>Bacillati</taxon>
        <taxon>Bacillota</taxon>
        <taxon>Bacilli</taxon>
        <taxon>Bacillales</taxon>
        <taxon>Thermoactinomycetaceae</taxon>
        <taxon>Hazenella</taxon>
    </lineage>
</organism>
<dbReference type="Proteomes" id="UP000294937">
    <property type="component" value="Unassembled WGS sequence"/>
</dbReference>
<dbReference type="AlphaFoldDB" id="A0A4R3L2S6"/>
<evidence type="ECO:0000259" key="1">
    <source>
        <dbReference type="Pfam" id="PF25164"/>
    </source>
</evidence>
<sequence>MKIRSKFRQQYRLIPYGLRSDQSIVLPEEARPGMPYKCPECEERLILRTSKLKKLYFAHSQKGMCDLNQSPIALAKHVLHLTFKEWLEGKGVPIEVQTLCSPRHELPRTQIHKVKLENRPQTNEEKSFPHLYLLKQNGDLFLSIKLYYEKPLPNDSKDSTLKLSAEEVLTNPYLLSSLNPHSLTSFLQPDYIQLSLF</sequence>
<dbReference type="Pfam" id="PF25164">
    <property type="entry name" value="CoiA_N"/>
    <property type="match status" value="1"/>
</dbReference>
<evidence type="ECO:0000313" key="3">
    <source>
        <dbReference type="Proteomes" id="UP000294937"/>
    </source>
</evidence>
<dbReference type="InterPro" id="IPR057253">
    <property type="entry name" value="CoiA-like_N"/>
</dbReference>
<keyword evidence="3" id="KW-1185">Reference proteome</keyword>
<dbReference type="RefSeq" id="WP_131926649.1">
    <property type="nucleotide sequence ID" value="NZ_SMAG01000011.1"/>
</dbReference>
<reference evidence="2 3" key="1">
    <citation type="submission" date="2019-03" db="EMBL/GenBank/DDBJ databases">
        <title>Genomic Encyclopedia of Type Strains, Phase IV (KMG-IV): sequencing the most valuable type-strain genomes for metagenomic binning, comparative biology and taxonomic classification.</title>
        <authorList>
            <person name="Goeker M."/>
        </authorList>
    </citation>
    <scope>NUCLEOTIDE SEQUENCE [LARGE SCALE GENOMIC DNA]</scope>
    <source>
        <strain evidence="2 3">DSM 45707</strain>
    </source>
</reference>
<name>A0A4R3L2S6_9BACL</name>
<gene>
    <name evidence="2" type="ORF">EDD58_11175</name>
</gene>
<dbReference type="EMBL" id="SMAG01000011">
    <property type="protein sequence ID" value="TCS92611.1"/>
    <property type="molecule type" value="Genomic_DNA"/>
</dbReference>
<accession>A0A4R3L2S6</accession>
<dbReference type="OrthoDB" id="3784230at2"/>
<proteinExistence type="predicted"/>
<protein>
    <recommendedName>
        <fullName evidence="1">Competence protein CoiA-like N-terminal domain-containing protein</fullName>
    </recommendedName>
</protein>
<evidence type="ECO:0000313" key="2">
    <source>
        <dbReference type="EMBL" id="TCS92611.1"/>
    </source>
</evidence>